<evidence type="ECO:0000313" key="2">
    <source>
        <dbReference type="Proteomes" id="UP001046350"/>
    </source>
</evidence>
<gene>
    <name evidence="1" type="ORF">KSS94_05265</name>
</gene>
<accession>A0ABX8N9M3</accession>
<reference evidence="1" key="1">
    <citation type="journal article" date="2021" name="Microorganisms">
        <title>The Ever-Expanding Pseudomonas Genus: Description of 43 New Species and Partition of the Pseudomonas putida Group.</title>
        <authorList>
            <person name="Girard L."/>
            <person name="Lood C."/>
            <person name="Hofte M."/>
            <person name="Vandamme P."/>
            <person name="Rokni-Zadeh H."/>
            <person name="van Noort V."/>
            <person name="Lavigne R."/>
            <person name="De Mot R."/>
        </authorList>
    </citation>
    <scope>NUCLEOTIDE SEQUENCE</scope>
    <source>
        <strain evidence="1">COW40</strain>
    </source>
</reference>
<organism evidence="1 2">
    <name type="scientific">Pseudomonas fakonensis</name>
    <dbReference type="NCBI Taxonomy" id="2842355"/>
    <lineage>
        <taxon>Bacteria</taxon>
        <taxon>Pseudomonadati</taxon>
        <taxon>Pseudomonadota</taxon>
        <taxon>Gammaproteobacteria</taxon>
        <taxon>Pseudomonadales</taxon>
        <taxon>Pseudomonadaceae</taxon>
        <taxon>Pseudomonas</taxon>
    </lineage>
</organism>
<keyword evidence="2" id="KW-1185">Reference proteome</keyword>
<protein>
    <submittedName>
        <fullName evidence="1">Uncharacterized protein</fullName>
    </submittedName>
</protein>
<dbReference type="Proteomes" id="UP001046350">
    <property type="component" value="Chromosome"/>
</dbReference>
<sequence>MFYESWLASDEALTGAAKEMACTMIGHAATFLFDKRTMSFATNCAAHAR</sequence>
<dbReference type="EMBL" id="CP077076">
    <property type="protein sequence ID" value="QXH52540.1"/>
    <property type="molecule type" value="Genomic_DNA"/>
</dbReference>
<evidence type="ECO:0000313" key="1">
    <source>
        <dbReference type="EMBL" id="QXH52540.1"/>
    </source>
</evidence>
<name>A0ABX8N9M3_9PSED</name>
<proteinExistence type="predicted"/>
<dbReference type="RefSeq" id="WP_217841982.1">
    <property type="nucleotide sequence ID" value="NZ_CP077076.1"/>
</dbReference>